<evidence type="ECO:0000313" key="4">
    <source>
        <dbReference type="EMBL" id="KAL3099065.1"/>
    </source>
</evidence>
<dbReference type="EMBL" id="JBICCN010000042">
    <property type="protein sequence ID" value="KAL3099065.1"/>
    <property type="molecule type" value="Genomic_DNA"/>
</dbReference>
<dbReference type="EMBL" id="JBICCN010000042">
    <property type="protein sequence ID" value="KAL3099066.1"/>
    <property type="molecule type" value="Genomic_DNA"/>
</dbReference>
<accession>A0ABD2K8I0</accession>
<gene>
    <name evidence="2" type="ORF">niasHS_001050</name>
    <name evidence="3" type="ORF">niasHS_001052</name>
    <name evidence="4" type="ORF">niasHS_001053</name>
    <name evidence="5" type="ORF">niasHS_001054</name>
</gene>
<dbReference type="InterPro" id="IPR029071">
    <property type="entry name" value="Ubiquitin-like_domsf"/>
</dbReference>
<keyword evidence="6" id="KW-1185">Reference proteome</keyword>
<sequence>MAPIVVSVMYGTRYHSGIELDTNDAIGAVKHKIFAQMRSVPQTHEMMLYFSGKLLLDHASRGLPNLARSDAGNEKDGTARARRVN</sequence>
<evidence type="ECO:0008006" key="7">
    <source>
        <dbReference type="Google" id="ProtNLM"/>
    </source>
</evidence>
<dbReference type="Proteomes" id="UP001620645">
    <property type="component" value="Unassembled WGS sequence"/>
</dbReference>
<reference evidence="3 6" key="1">
    <citation type="submission" date="2024-10" db="EMBL/GenBank/DDBJ databases">
        <authorList>
            <person name="Kim D."/>
        </authorList>
    </citation>
    <scope>NUCLEOTIDE SEQUENCE [LARGE SCALE GENOMIC DNA]</scope>
    <source>
        <strain evidence="3">Taebaek</strain>
    </source>
</reference>
<evidence type="ECO:0000256" key="1">
    <source>
        <dbReference type="SAM" id="MobiDB-lite"/>
    </source>
</evidence>
<dbReference type="EMBL" id="JBICCN010000042">
    <property type="protein sequence ID" value="KAL3099062.1"/>
    <property type="molecule type" value="Genomic_DNA"/>
</dbReference>
<feature type="region of interest" description="Disordered" evidence="1">
    <location>
        <begin position="65"/>
        <end position="85"/>
    </location>
</feature>
<dbReference type="EMBL" id="JBICCN010000042">
    <property type="protein sequence ID" value="KAL3099064.1"/>
    <property type="molecule type" value="Genomic_DNA"/>
</dbReference>
<evidence type="ECO:0000313" key="3">
    <source>
        <dbReference type="EMBL" id="KAL3099064.1"/>
    </source>
</evidence>
<dbReference type="AlphaFoldDB" id="A0ABD2K8I0"/>
<evidence type="ECO:0000313" key="2">
    <source>
        <dbReference type="EMBL" id="KAL3099062.1"/>
    </source>
</evidence>
<dbReference type="SUPFAM" id="SSF54236">
    <property type="entry name" value="Ubiquitin-like"/>
    <property type="match status" value="1"/>
</dbReference>
<dbReference type="Gene3D" id="3.10.20.90">
    <property type="entry name" value="Phosphatidylinositol 3-kinase Catalytic Subunit, Chain A, domain 1"/>
    <property type="match status" value="1"/>
</dbReference>
<evidence type="ECO:0000313" key="5">
    <source>
        <dbReference type="EMBL" id="KAL3099066.1"/>
    </source>
</evidence>
<proteinExistence type="predicted"/>
<name>A0ABD2K8I0_HETSC</name>
<comment type="caution">
    <text evidence="3">The sequence shown here is derived from an EMBL/GenBank/DDBJ whole genome shotgun (WGS) entry which is preliminary data.</text>
</comment>
<evidence type="ECO:0000313" key="6">
    <source>
        <dbReference type="Proteomes" id="UP001620645"/>
    </source>
</evidence>
<organism evidence="3 6">
    <name type="scientific">Heterodera schachtii</name>
    <name type="common">Sugarbeet cyst nematode worm</name>
    <name type="synonym">Tylenchus schachtii</name>
    <dbReference type="NCBI Taxonomy" id="97005"/>
    <lineage>
        <taxon>Eukaryota</taxon>
        <taxon>Metazoa</taxon>
        <taxon>Ecdysozoa</taxon>
        <taxon>Nematoda</taxon>
        <taxon>Chromadorea</taxon>
        <taxon>Rhabditida</taxon>
        <taxon>Tylenchina</taxon>
        <taxon>Tylenchomorpha</taxon>
        <taxon>Tylenchoidea</taxon>
        <taxon>Heteroderidae</taxon>
        <taxon>Heteroderinae</taxon>
        <taxon>Heterodera</taxon>
    </lineage>
</organism>
<protein>
    <recommendedName>
        <fullName evidence="7">Ubiquitin-like domain-containing protein</fullName>
    </recommendedName>
</protein>